<evidence type="ECO:0000256" key="3">
    <source>
        <dbReference type="ARBA" id="ARBA00023163"/>
    </source>
</evidence>
<proteinExistence type="predicted"/>
<dbReference type="PANTHER" id="PTHR33204:SF29">
    <property type="entry name" value="TRANSCRIPTIONAL REGULATOR"/>
    <property type="match status" value="1"/>
</dbReference>
<dbReference type="GO" id="GO:0003677">
    <property type="term" value="F:DNA binding"/>
    <property type="evidence" value="ECO:0007669"/>
    <property type="project" value="UniProtKB-KW"/>
</dbReference>
<dbReference type="InterPro" id="IPR036390">
    <property type="entry name" value="WH_DNA-bd_sf"/>
</dbReference>
<dbReference type="Proteomes" id="UP000297982">
    <property type="component" value="Unassembled WGS sequence"/>
</dbReference>
<protein>
    <submittedName>
        <fullName evidence="5">Transcriptional regulator</fullName>
    </submittedName>
</protein>
<reference evidence="5 6" key="1">
    <citation type="journal article" date="2003" name="Int. J. Syst. Evol. Microbiol.">
        <title>Halobacillus salinus sp. nov., isolated from a salt lake on the coast of the East Sea in Korea.</title>
        <authorList>
            <person name="Yoon J.H."/>
            <person name="Kang K.H."/>
            <person name="Park Y.H."/>
        </authorList>
    </citation>
    <scope>NUCLEOTIDE SEQUENCE [LARGE SCALE GENOMIC DNA]</scope>
    <source>
        <strain evidence="5 6">HSL-3</strain>
    </source>
</reference>
<dbReference type="PANTHER" id="PTHR33204">
    <property type="entry name" value="TRANSCRIPTIONAL REGULATOR, MARR FAMILY"/>
    <property type="match status" value="1"/>
</dbReference>
<sequence length="121" mass="14486">MTIPCKANEVLELLTGKWKHIILFHLMEHETLRFSELRRLIPDITKKMLTAHLREFESHRIISRTIYPSVPPKVEYAVTDYGKELLPIMKMLDGWASSIWRTWKNGKRNSLRRRVYKWGTH</sequence>
<dbReference type="InterPro" id="IPR036388">
    <property type="entry name" value="WH-like_DNA-bd_sf"/>
</dbReference>
<dbReference type="EMBL" id="SRJC01000006">
    <property type="protein sequence ID" value="TGB01374.1"/>
    <property type="molecule type" value="Genomic_DNA"/>
</dbReference>
<dbReference type="InterPro" id="IPR002577">
    <property type="entry name" value="HTH_HxlR"/>
</dbReference>
<organism evidence="5 6">
    <name type="scientific">Halobacillus salinus</name>
    <dbReference type="NCBI Taxonomy" id="192814"/>
    <lineage>
        <taxon>Bacteria</taxon>
        <taxon>Bacillati</taxon>
        <taxon>Bacillota</taxon>
        <taxon>Bacilli</taxon>
        <taxon>Bacillales</taxon>
        <taxon>Bacillaceae</taxon>
        <taxon>Halobacillus</taxon>
    </lineage>
</organism>
<keyword evidence="1" id="KW-0805">Transcription regulation</keyword>
<gene>
    <name evidence="5" type="ORF">E4663_16335</name>
</gene>
<name>A0A4Z0GXI5_9BACI</name>
<evidence type="ECO:0000313" key="6">
    <source>
        <dbReference type="Proteomes" id="UP000297982"/>
    </source>
</evidence>
<evidence type="ECO:0000256" key="2">
    <source>
        <dbReference type="ARBA" id="ARBA00023125"/>
    </source>
</evidence>
<accession>A0A4Z0GXI5</accession>
<dbReference type="Pfam" id="PF01638">
    <property type="entry name" value="HxlR"/>
    <property type="match status" value="1"/>
</dbReference>
<dbReference type="SUPFAM" id="SSF46785">
    <property type="entry name" value="Winged helix' DNA-binding domain"/>
    <property type="match status" value="1"/>
</dbReference>
<dbReference type="STRING" id="192814.GCA_900166575_00145"/>
<dbReference type="PROSITE" id="PS51118">
    <property type="entry name" value="HTH_HXLR"/>
    <property type="match status" value="1"/>
</dbReference>
<evidence type="ECO:0000259" key="4">
    <source>
        <dbReference type="PROSITE" id="PS51118"/>
    </source>
</evidence>
<keyword evidence="2" id="KW-0238">DNA-binding</keyword>
<keyword evidence="3" id="KW-0804">Transcription</keyword>
<dbReference type="Gene3D" id="1.10.10.10">
    <property type="entry name" value="Winged helix-like DNA-binding domain superfamily/Winged helix DNA-binding domain"/>
    <property type="match status" value="1"/>
</dbReference>
<feature type="domain" description="HTH hxlR-type" evidence="4">
    <location>
        <begin position="5"/>
        <end position="104"/>
    </location>
</feature>
<dbReference type="RefSeq" id="WP_135328410.1">
    <property type="nucleotide sequence ID" value="NZ_SRJC01000006.1"/>
</dbReference>
<evidence type="ECO:0000313" key="5">
    <source>
        <dbReference type="EMBL" id="TGB01374.1"/>
    </source>
</evidence>
<evidence type="ECO:0000256" key="1">
    <source>
        <dbReference type="ARBA" id="ARBA00023015"/>
    </source>
</evidence>
<keyword evidence="6" id="KW-1185">Reference proteome</keyword>
<comment type="caution">
    <text evidence="5">The sequence shown here is derived from an EMBL/GenBank/DDBJ whole genome shotgun (WGS) entry which is preliminary data.</text>
</comment>
<dbReference type="AlphaFoldDB" id="A0A4Z0GXI5"/>